<gene>
    <name evidence="1" type="ORF">TSPGSL018_18180</name>
</gene>
<dbReference type="EMBL" id="GBEZ01008285">
    <property type="protein sequence ID" value="JAC77246.1"/>
    <property type="molecule type" value="Transcribed_RNA"/>
</dbReference>
<accession>A0A061S381</accession>
<feature type="non-terminal residue" evidence="1">
    <location>
        <position position="1"/>
    </location>
</feature>
<name>A0A061S381_9CHLO</name>
<dbReference type="AlphaFoldDB" id="A0A061S381"/>
<evidence type="ECO:0000313" key="1">
    <source>
        <dbReference type="EMBL" id="JAC77246.1"/>
    </source>
</evidence>
<proteinExistence type="predicted"/>
<protein>
    <submittedName>
        <fullName evidence="1">Uncharacterized protein</fullName>
    </submittedName>
</protein>
<reference evidence="1" key="1">
    <citation type="submission" date="2014-05" db="EMBL/GenBank/DDBJ databases">
        <title>The transcriptome of the halophilic microalga Tetraselmis sp. GSL018 isolated from the Great Salt Lake, Utah.</title>
        <authorList>
            <person name="Jinkerson R.E."/>
            <person name="D'Adamo S."/>
            <person name="Posewitz M.C."/>
        </authorList>
    </citation>
    <scope>NUCLEOTIDE SEQUENCE</scope>
    <source>
        <strain evidence="1">GSL018</strain>
    </source>
</reference>
<organism evidence="1">
    <name type="scientific">Tetraselmis sp. GSL018</name>
    <dbReference type="NCBI Taxonomy" id="582737"/>
    <lineage>
        <taxon>Eukaryota</taxon>
        <taxon>Viridiplantae</taxon>
        <taxon>Chlorophyta</taxon>
        <taxon>core chlorophytes</taxon>
        <taxon>Chlorodendrophyceae</taxon>
        <taxon>Chlorodendrales</taxon>
        <taxon>Chlorodendraceae</taxon>
        <taxon>Tetraselmis</taxon>
    </lineage>
</organism>
<sequence length="64" mass="7451">HGIEAVVDCRLAKLQRTISGTSTSCWKYESSPWCNHLQCVLPPFSFLFVLTDVYHDPRWSCYRT</sequence>